<dbReference type="EMBL" id="VSSQ01133346">
    <property type="protein sequence ID" value="MPN59389.1"/>
    <property type="molecule type" value="Genomic_DNA"/>
</dbReference>
<proteinExistence type="predicted"/>
<comment type="caution">
    <text evidence="2">The sequence shown here is derived from an EMBL/GenBank/DDBJ whole genome shotgun (WGS) entry which is preliminary data.</text>
</comment>
<dbReference type="AlphaFoldDB" id="A0A645J9J3"/>
<protein>
    <submittedName>
        <fullName evidence="2">Uncharacterized protein</fullName>
    </submittedName>
</protein>
<feature type="compositionally biased region" description="Basic and acidic residues" evidence="1">
    <location>
        <begin position="70"/>
        <end position="79"/>
    </location>
</feature>
<sequence length="101" mass="11725">MQIPDIIRDAIAGEIDWGSAGVVEFNPIRRAKRGVHQRALIAGDNFVYHEIALASRCIRTRKKQRQQGRGKQEDCDSFDRFQSHEKQNLTWQPLYHSGRHI</sequence>
<name>A0A645J9J3_9ZZZZ</name>
<organism evidence="2">
    <name type="scientific">bioreactor metagenome</name>
    <dbReference type="NCBI Taxonomy" id="1076179"/>
    <lineage>
        <taxon>unclassified sequences</taxon>
        <taxon>metagenomes</taxon>
        <taxon>ecological metagenomes</taxon>
    </lineage>
</organism>
<evidence type="ECO:0000313" key="2">
    <source>
        <dbReference type="EMBL" id="MPN59389.1"/>
    </source>
</evidence>
<accession>A0A645J9J3</accession>
<gene>
    <name evidence="2" type="ORF">SDC9_207110</name>
</gene>
<evidence type="ECO:0000256" key="1">
    <source>
        <dbReference type="SAM" id="MobiDB-lite"/>
    </source>
</evidence>
<feature type="region of interest" description="Disordered" evidence="1">
    <location>
        <begin position="60"/>
        <end position="79"/>
    </location>
</feature>
<reference evidence="2" key="1">
    <citation type="submission" date="2019-08" db="EMBL/GenBank/DDBJ databases">
        <authorList>
            <person name="Kucharzyk K."/>
            <person name="Murdoch R.W."/>
            <person name="Higgins S."/>
            <person name="Loffler F."/>
        </authorList>
    </citation>
    <scope>NUCLEOTIDE SEQUENCE</scope>
</reference>